<dbReference type="Proteomes" id="UP000281752">
    <property type="component" value="Unassembled WGS sequence"/>
</dbReference>
<sequence length="328" mass="36946">MSTFLILVGFFGFLFGVCFLVYSFFSKKKRSKKKISIGILVAFIVMVIGGALAPPTTGQADVHKDAKSSSSSVSVSSESREKDEKKAKELAKKKKAEEQKAKEEAEKKHQEEQKAKEAEKKHQEEQKAKEAEKKRQEEQKAKEAEKKRQEEQKAKEAEKKRQEEQKAKEAEKKRQEEINQKTSTAKTILEQAEANPTRDNYNAALSAIQSIPGGNQELLNRLVNVDSTIKSNEAAEAERQKQQAAEAQRQAQEQQAAEAQRQAEQQNNSYTVDGQWSIAANGMVFARSDSGKYYSRVTNPNNYQYMTQIDADNAGYSRAPRGNQYARP</sequence>
<organism evidence="3 4">
    <name type="scientific">Enterococcus faecium</name>
    <name type="common">Streptococcus faecium</name>
    <dbReference type="NCBI Taxonomy" id="1352"/>
    <lineage>
        <taxon>Bacteria</taxon>
        <taxon>Bacillati</taxon>
        <taxon>Bacillota</taxon>
        <taxon>Bacilli</taxon>
        <taxon>Lactobacillales</taxon>
        <taxon>Enterococcaceae</taxon>
        <taxon>Enterococcus</taxon>
    </lineage>
</organism>
<evidence type="ECO:0000313" key="3">
    <source>
        <dbReference type="EMBL" id="ROX56653.1"/>
    </source>
</evidence>
<accession>A0AB74CV39</accession>
<feature type="transmembrane region" description="Helical" evidence="2">
    <location>
        <begin position="37"/>
        <end position="54"/>
    </location>
</feature>
<feature type="transmembrane region" description="Helical" evidence="2">
    <location>
        <begin position="6"/>
        <end position="25"/>
    </location>
</feature>
<keyword evidence="2" id="KW-0472">Membrane</keyword>
<feature type="compositionally biased region" description="Low complexity" evidence="1">
    <location>
        <begin position="242"/>
        <end position="266"/>
    </location>
</feature>
<evidence type="ECO:0000313" key="4">
    <source>
        <dbReference type="Proteomes" id="UP000281752"/>
    </source>
</evidence>
<comment type="caution">
    <text evidence="3">The sequence shown here is derived from an EMBL/GenBank/DDBJ whole genome shotgun (WGS) entry which is preliminary data.</text>
</comment>
<dbReference type="EMBL" id="RKNM01000006">
    <property type="protein sequence ID" value="ROX56653.1"/>
    <property type="molecule type" value="Genomic_DNA"/>
</dbReference>
<feature type="compositionally biased region" description="Low complexity" evidence="1">
    <location>
        <begin position="68"/>
        <end position="77"/>
    </location>
</feature>
<dbReference type="AlphaFoldDB" id="A0AB74CV39"/>
<dbReference type="RefSeq" id="WP_123837721.1">
    <property type="nucleotide sequence ID" value="NZ_RKNG01000003.1"/>
</dbReference>
<feature type="region of interest" description="Disordered" evidence="1">
    <location>
        <begin position="56"/>
        <end position="197"/>
    </location>
</feature>
<name>A0AB74CV39_ENTFC</name>
<proteinExistence type="predicted"/>
<protein>
    <submittedName>
        <fullName evidence="3">Uncharacterized protein</fullName>
    </submittedName>
</protein>
<evidence type="ECO:0000256" key="1">
    <source>
        <dbReference type="SAM" id="MobiDB-lite"/>
    </source>
</evidence>
<evidence type="ECO:0000256" key="2">
    <source>
        <dbReference type="SAM" id="Phobius"/>
    </source>
</evidence>
<keyword evidence="2" id="KW-1133">Transmembrane helix</keyword>
<reference evidence="3 4" key="1">
    <citation type="submission" date="2018-10" db="EMBL/GenBank/DDBJ databases">
        <title>Genotypes and phenotypes of Enterococci isolated from broiler chickens.</title>
        <authorList>
            <person name="Muhammad A.R."/>
            <person name="Diarra M.S."/>
        </authorList>
    </citation>
    <scope>NUCLEOTIDE SEQUENCE [LARGE SCALE GENOMIC DNA]</scope>
    <source>
        <strain evidence="3 4">P5 C A 35</strain>
    </source>
</reference>
<gene>
    <name evidence="3" type="ORF">EGW36_06650</name>
</gene>
<feature type="compositionally biased region" description="Basic and acidic residues" evidence="1">
    <location>
        <begin position="78"/>
        <end position="179"/>
    </location>
</feature>
<feature type="region of interest" description="Disordered" evidence="1">
    <location>
        <begin position="233"/>
        <end position="269"/>
    </location>
</feature>
<keyword evidence="2" id="KW-0812">Transmembrane</keyword>